<proteinExistence type="predicted"/>
<sequence length="250" mass="26572">MTRPYSYCTILLALSLFACHQGQPSASGNAAGIPDRLASAVTGTYTGHYSKGLITLVINYIGGNIASGYDIHKGLRRNLNGQVEQNGARLSFVLKEPGGNPYDGTFFLSFDTATNKLSGKWVPADSTKAHSGPLQVARLSDSAGSGSGPGDQYGGAWGGDLGTLNFLSKGVCTLDYYPSKGDNSQVITVRGSYEANGDTVRIEWQRNDRTPTLNMKLIYKHGVESTDSTASALPRLIGKNVKFELIPDAG</sequence>
<reference evidence="2" key="2">
    <citation type="submission" date="2020-09" db="EMBL/GenBank/DDBJ databases">
        <authorList>
            <person name="Sun Q."/>
            <person name="Zhou Y."/>
        </authorList>
    </citation>
    <scope>NUCLEOTIDE SEQUENCE</scope>
    <source>
        <strain evidence="2">CGMCC 1.15448</strain>
    </source>
</reference>
<dbReference type="RefSeq" id="WP_188934132.1">
    <property type="nucleotide sequence ID" value="NZ_BMJC01000004.1"/>
</dbReference>
<feature type="chain" id="PRO_5035315882" description="Lipoprotein" evidence="1">
    <location>
        <begin position="21"/>
        <end position="250"/>
    </location>
</feature>
<comment type="caution">
    <text evidence="2">The sequence shown here is derived from an EMBL/GenBank/DDBJ whole genome shotgun (WGS) entry which is preliminary data.</text>
</comment>
<evidence type="ECO:0000256" key="1">
    <source>
        <dbReference type="SAM" id="SignalP"/>
    </source>
</evidence>
<dbReference type="Proteomes" id="UP000607559">
    <property type="component" value="Unassembled WGS sequence"/>
</dbReference>
<dbReference type="EMBL" id="BMJC01000004">
    <property type="protein sequence ID" value="GGB08846.1"/>
    <property type="molecule type" value="Genomic_DNA"/>
</dbReference>
<name>A0A8J2UEZ9_9BACT</name>
<reference evidence="2" key="1">
    <citation type="journal article" date="2014" name="Int. J. Syst. Evol. Microbiol.">
        <title>Complete genome sequence of Corynebacterium casei LMG S-19264T (=DSM 44701T), isolated from a smear-ripened cheese.</title>
        <authorList>
            <consortium name="US DOE Joint Genome Institute (JGI-PGF)"/>
            <person name="Walter F."/>
            <person name="Albersmeier A."/>
            <person name="Kalinowski J."/>
            <person name="Ruckert C."/>
        </authorList>
    </citation>
    <scope>NUCLEOTIDE SEQUENCE</scope>
    <source>
        <strain evidence="2">CGMCC 1.15448</strain>
    </source>
</reference>
<dbReference type="AlphaFoldDB" id="A0A8J2UEZ9"/>
<protein>
    <recommendedName>
        <fullName evidence="4">Lipoprotein</fullName>
    </recommendedName>
</protein>
<keyword evidence="1" id="KW-0732">Signal</keyword>
<evidence type="ECO:0000313" key="3">
    <source>
        <dbReference type="Proteomes" id="UP000607559"/>
    </source>
</evidence>
<feature type="signal peptide" evidence="1">
    <location>
        <begin position="1"/>
        <end position="20"/>
    </location>
</feature>
<evidence type="ECO:0000313" key="2">
    <source>
        <dbReference type="EMBL" id="GGB08846.1"/>
    </source>
</evidence>
<evidence type="ECO:0008006" key="4">
    <source>
        <dbReference type="Google" id="ProtNLM"/>
    </source>
</evidence>
<gene>
    <name evidence="2" type="ORF">GCM10011511_35440</name>
</gene>
<keyword evidence="3" id="KW-1185">Reference proteome</keyword>
<accession>A0A8J2UEZ9</accession>
<organism evidence="2 3">
    <name type="scientific">Puia dinghuensis</name>
    <dbReference type="NCBI Taxonomy" id="1792502"/>
    <lineage>
        <taxon>Bacteria</taxon>
        <taxon>Pseudomonadati</taxon>
        <taxon>Bacteroidota</taxon>
        <taxon>Chitinophagia</taxon>
        <taxon>Chitinophagales</taxon>
        <taxon>Chitinophagaceae</taxon>
        <taxon>Puia</taxon>
    </lineage>
</organism>
<dbReference type="PROSITE" id="PS51257">
    <property type="entry name" value="PROKAR_LIPOPROTEIN"/>
    <property type="match status" value="1"/>
</dbReference>